<evidence type="ECO:0000313" key="3">
    <source>
        <dbReference type="Proteomes" id="UP000236745"/>
    </source>
</evidence>
<proteinExistence type="predicted"/>
<gene>
    <name evidence="2" type="ORF">SAMN05444390_1011692</name>
</gene>
<reference evidence="2 3" key="1">
    <citation type="submission" date="2016-10" db="EMBL/GenBank/DDBJ databases">
        <authorList>
            <person name="de Groot N.N."/>
        </authorList>
    </citation>
    <scope>NUCLEOTIDE SEQUENCE [LARGE SCALE GENOMIC DNA]</scope>
    <source>
        <strain evidence="2 3">DSM 22012</strain>
    </source>
</reference>
<keyword evidence="1" id="KW-0732">Signal</keyword>
<name>A0A1H5YC71_9GAMM</name>
<protein>
    <recommendedName>
        <fullName evidence="4">DUF2845 domain-containing protein</fullName>
    </recommendedName>
</protein>
<feature type="signal peptide" evidence="1">
    <location>
        <begin position="1"/>
        <end position="22"/>
    </location>
</feature>
<organism evidence="2 3">
    <name type="scientific">Marinobacterium lutimaris</name>
    <dbReference type="NCBI Taxonomy" id="568106"/>
    <lineage>
        <taxon>Bacteria</taxon>
        <taxon>Pseudomonadati</taxon>
        <taxon>Pseudomonadota</taxon>
        <taxon>Gammaproteobacteria</taxon>
        <taxon>Oceanospirillales</taxon>
        <taxon>Oceanospirillaceae</taxon>
        <taxon>Marinobacterium</taxon>
    </lineage>
</organism>
<dbReference type="RefSeq" id="WP_104002574.1">
    <property type="nucleotide sequence ID" value="NZ_FNVQ01000001.1"/>
</dbReference>
<dbReference type="Proteomes" id="UP000236745">
    <property type="component" value="Unassembled WGS sequence"/>
</dbReference>
<feature type="chain" id="PRO_5009290374" description="DUF2845 domain-containing protein" evidence="1">
    <location>
        <begin position="23"/>
        <end position="103"/>
    </location>
</feature>
<evidence type="ECO:0008006" key="4">
    <source>
        <dbReference type="Google" id="ProtNLM"/>
    </source>
</evidence>
<dbReference type="AlphaFoldDB" id="A0A1H5YC71"/>
<accession>A0A1H5YC71</accession>
<dbReference type="EMBL" id="FNVQ01000001">
    <property type="protein sequence ID" value="SEG21335.1"/>
    <property type="molecule type" value="Genomic_DNA"/>
</dbReference>
<sequence>MKKALSAAIIAASLLAATQAHALRIDKPGGGSVLIDAGDSITKVRNTLGRPTAWDTAKVCKSPTRSSCRGDKAWGTRYQYQANGRTYIIDEYDGIVTQVEVLR</sequence>
<keyword evidence="3" id="KW-1185">Reference proteome</keyword>
<evidence type="ECO:0000313" key="2">
    <source>
        <dbReference type="EMBL" id="SEG21335.1"/>
    </source>
</evidence>
<evidence type="ECO:0000256" key="1">
    <source>
        <dbReference type="SAM" id="SignalP"/>
    </source>
</evidence>